<dbReference type="Pfam" id="PF14292">
    <property type="entry name" value="SusE"/>
    <property type="match status" value="1"/>
</dbReference>
<comment type="caution">
    <text evidence="3">The sequence shown here is derived from an EMBL/GenBank/DDBJ whole genome shotgun (WGS) entry which is preliminary data.</text>
</comment>
<evidence type="ECO:0000313" key="3">
    <source>
        <dbReference type="EMBL" id="PUV26327.1"/>
    </source>
</evidence>
<evidence type="ECO:0000313" key="4">
    <source>
        <dbReference type="Proteomes" id="UP000250831"/>
    </source>
</evidence>
<keyword evidence="4" id="KW-1185">Reference proteome</keyword>
<protein>
    <submittedName>
        <fullName evidence="3">DUF5116 domain-containing protein</fullName>
    </submittedName>
</protein>
<dbReference type="Gene3D" id="2.60.40.3620">
    <property type="match status" value="3"/>
</dbReference>
<organism evidence="3 4">
    <name type="scientific">Sphingobacterium athyrii</name>
    <dbReference type="NCBI Taxonomy" id="2152717"/>
    <lineage>
        <taxon>Bacteria</taxon>
        <taxon>Pseudomonadati</taxon>
        <taxon>Bacteroidota</taxon>
        <taxon>Sphingobacteriia</taxon>
        <taxon>Sphingobacteriales</taxon>
        <taxon>Sphingobacteriaceae</taxon>
        <taxon>Sphingobacterium</taxon>
    </lineage>
</organism>
<dbReference type="Pfam" id="PF16411">
    <property type="entry name" value="SusF_SusE"/>
    <property type="match status" value="1"/>
</dbReference>
<name>A0A363P004_9SPHI</name>
<dbReference type="InterPro" id="IPR025970">
    <property type="entry name" value="SusE"/>
</dbReference>
<evidence type="ECO:0000259" key="1">
    <source>
        <dbReference type="Pfam" id="PF14292"/>
    </source>
</evidence>
<dbReference type="Proteomes" id="UP000250831">
    <property type="component" value="Unassembled WGS sequence"/>
</dbReference>
<dbReference type="GO" id="GO:2001070">
    <property type="term" value="F:starch binding"/>
    <property type="evidence" value="ECO:0007669"/>
    <property type="project" value="InterPro"/>
</dbReference>
<feature type="domain" description="SusE outer membrane protein" evidence="1">
    <location>
        <begin position="25"/>
        <end position="129"/>
    </location>
</feature>
<proteinExistence type="predicted"/>
<dbReference type="AlphaFoldDB" id="A0A363P004"/>
<gene>
    <name evidence="3" type="ORF">DCO56_05085</name>
</gene>
<dbReference type="OrthoDB" id="975117at2"/>
<evidence type="ECO:0000259" key="2">
    <source>
        <dbReference type="Pfam" id="PF16411"/>
    </source>
</evidence>
<dbReference type="GO" id="GO:0019867">
    <property type="term" value="C:outer membrane"/>
    <property type="evidence" value="ECO:0007669"/>
    <property type="project" value="InterPro"/>
</dbReference>
<sequence>MKRLYYIINLILISSLCCQSCKDDFNHVLYPDGPLELSVSTSDIVLNVAAPEQEAVVFDWTSGSNFGTNAAIKYTLEIGEKGKDFKPVISSTFEKGLRSQRYVTKDFNQLLIDKLGITAGSGAQLEARVTAEVQDGQSAAQLSQIISLKVKTYKPVTETLYILGSATSNGWDANKASKMNPIQGTPGAFIWQGVLSPGEFKFISTLGNFTPSYNKGTSNEKLYYRESESDPYDVPFTVAKSGLYQVKVNLIDLSIAIAEIEGAMYDALWFVGGFTGWNFQPMAKDPNDPFIFTYHAVLNSGNSTDEFKIATKPDFDPGVVFLRPETDQQGVGTDLPVVKWSESENKNDYKWRINKGTYKIRLDLRTNKITIAPFTPFAAIYLVGDATPNGWDIAAATPMVNGDTPHRFTWSGTLKAGELKFSCDKQADWNGAWFLASQNGRIPSGQTEQMIFSKSGSNPDNKWKVTTPGTYSITLDQLQETVTIIKQ</sequence>
<reference evidence="3 4" key="1">
    <citation type="submission" date="2018-04" db="EMBL/GenBank/DDBJ databases">
        <title>Sphingobacterium sp. M46 Genome.</title>
        <authorList>
            <person name="Cheng J."/>
            <person name="Li Y."/>
        </authorList>
    </citation>
    <scope>NUCLEOTIDE SEQUENCE [LARGE SCALE GENOMIC DNA]</scope>
    <source>
        <strain evidence="3 4">M46</strain>
    </source>
</reference>
<accession>A0A363P004</accession>
<dbReference type="EMBL" id="QCXX01000001">
    <property type="protein sequence ID" value="PUV26327.1"/>
    <property type="molecule type" value="Genomic_DNA"/>
</dbReference>
<feature type="domain" description="Outer membrane protein SusF/SusE-like C-terminal" evidence="2">
    <location>
        <begin position="380"/>
        <end position="480"/>
    </location>
</feature>
<dbReference type="RefSeq" id="WP_108632617.1">
    <property type="nucleotide sequence ID" value="NZ_QCXX01000001.1"/>
</dbReference>
<dbReference type="InterPro" id="IPR032187">
    <property type="entry name" value="SusF/SusE-like_C"/>
</dbReference>